<evidence type="ECO:0000313" key="2">
    <source>
        <dbReference type="EMBL" id="KIK22671.1"/>
    </source>
</evidence>
<dbReference type="OrthoDB" id="162969at2759"/>
<dbReference type="AlphaFoldDB" id="A0A0C9Z0S9"/>
<feature type="domain" description="DDE-1" evidence="1">
    <location>
        <begin position="1"/>
        <end position="77"/>
    </location>
</feature>
<reference evidence="2 3" key="1">
    <citation type="submission" date="2014-04" db="EMBL/GenBank/DDBJ databases">
        <authorList>
            <consortium name="DOE Joint Genome Institute"/>
            <person name="Kuo A."/>
            <person name="Kohler A."/>
            <person name="Costa M.D."/>
            <person name="Nagy L.G."/>
            <person name="Floudas D."/>
            <person name="Copeland A."/>
            <person name="Barry K.W."/>
            <person name="Cichocki N."/>
            <person name="Veneault-Fourrey C."/>
            <person name="LaButti K."/>
            <person name="Lindquist E.A."/>
            <person name="Lipzen A."/>
            <person name="Lundell T."/>
            <person name="Morin E."/>
            <person name="Murat C."/>
            <person name="Sun H."/>
            <person name="Tunlid A."/>
            <person name="Henrissat B."/>
            <person name="Grigoriev I.V."/>
            <person name="Hibbett D.S."/>
            <person name="Martin F."/>
            <person name="Nordberg H.P."/>
            <person name="Cantor M.N."/>
            <person name="Hua S.X."/>
        </authorList>
    </citation>
    <scope>NUCLEOTIDE SEQUENCE [LARGE SCALE GENOMIC DNA]</scope>
    <source>
        <strain evidence="2 3">441</strain>
    </source>
</reference>
<dbReference type="InterPro" id="IPR004875">
    <property type="entry name" value="DDE_SF_endonuclease_dom"/>
</dbReference>
<keyword evidence="3" id="KW-1185">Reference proteome</keyword>
<evidence type="ECO:0000313" key="3">
    <source>
        <dbReference type="Proteomes" id="UP000054018"/>
    </source>
</evidence>
<proteinExistence type="predicted"/>
<dbReference type="EMBL" id="KN833737">
    <property type="protein sequence ID" value="KIK22671.1"/>
    <property type="molecule type" value="Genomic_DNA"/>
</dbReference>
<organism evidence="2 3">
    <name type="scientific">Pisolithus microcarpus 441</name>
    <dbReference type="NCBI Taxonomy" id="765257"/>
    <lineage>
        <taxon>Eukaryota</taxon>
        <taxon>Fungi</taxon>
        <taxon>Dikarya</taxon>
        <taxon>Basidiomycota</taxon>
        <taxon>Agaricomycotina</taxon>
        <taxon>Agaricomycetes</taxon>
        <taxon>Agaricomycetidae</taxon>
        <taxon>Boletales</taxon>
        <taxon>Sclerodermatineae</taxon>
        <taxon>Pisolithaceae</taxon>
        <taxon>Pisolithus</taxon>
    </lineage>
</organism>
<dbReference type="STRING" id="765257.A0A0C9Z0S9"/>
<name>A0A0C9Z0S9_9AGAM</name>
<reference evidence="3" key="2">
    <citation type="submission" date="2015-01" db="EMBL/GenBank/DDBJ databases">
        <title>Evolutionary Origins and Diversification of the Mycorrhizal Mutualists.</title>
        <authorList>
            <consortium name="DOE Joint Genome Institute"/>
            <consortium name="Mycorrhizal Genomics Consortium"/>
            <person name="Kohler A."/>
            <person name="Kuo A."/>
            <person name="Nagy L.G."/>
            <person name="Floudas D."/>
            <person name="Copeland A."/>
            <person name="Barry K.W."/>
            <person name="Cichocki N."/>
            <person name="Veneault-Fourrey C."/>
            <person name="LaButti K."/>
            <person name="Lindquist E.A."/>
            <person name="Lipzen A."/>
            <person name="Lundell T."/>
            <person name="Morin E."/>
            <person name="Murat C."/>
            <person name="Riley R."/>
            <person name="Ohm R."/>
            <person name="Sun H."/>
            <person name="Tunlid A."/>
            <person name="Henrissat B."/>
            <person name="Grigoriev I.V."/>
            <person name="Hibbett D.S."/>
            <person name="Martin F."/>
        </authorList>
    </citation>
    <scope>NUCLEOTIDE SEQUENCE [LARGE SCALE GENOMIC DNA]</scope>
    <source>
        <strain evidence="3">441</strain>
    </source>
</reference>
<dbReference type="Proteomes" id="UP000054018">
    <property type="component" value="Unassembled WGS sequence"/>
</dbReference>
<feature type="non-terminal residue" evidence="2">
    <location>
        <position position="1"/>
    </location>
</feature>
<evidence type="ECO:0000259" key="1">
    <source>
        <dbReference type="Pfam" id="PF03184"/>
    </source>
</evidence>
<protein>
    <recommendedName>
        <fullName evidence="1">DDE-1 domain-containing protein</fullName>
    </recommendedName>
</protein>
<feature type="non-terminal residue" evidence="2">
    <location>
        <position position="85"/>
    </location>
</feature>
<gene>
    <name evidence="2" type="ORF">PISMIDRAFT_85256</name>
</gene>
<dbReference type="GO" id="GO:0003676">
    <property type="term" value="F:nucleic acid binding"/>
    <property type="evidence" value="ECO:0007669"/>
    <property type="project" value="InterPro"/>
</dbReference>
<dbReference type="HOGENOM" id="CLU_088458_4_2_1"/>
<accession>A0A0C9Z0S9</accession>
<sequence length="85" mass="9504">HIHLEFLEPNLTSHVQPNDAGIIQTTKALYHKAFCLRAVELDEAGAHEIYKIDLLEAMHMITAAWNAVASSTIVNCWKHTGIQPD</sequence>
<dbReference type="Pfam" id="PF03184">
    <property type="entry name" value="DDE_1"/>
    <property type="match status" value="1"/>
</dbReference>